<evidence type="ECO:0000313" key="3">
    <source>
        <dbReference type="Proteomes" id="UP000683360"/>
    </source>
</evidence>
<feature type="domain" description="DUF7869" evidence="1">
    <location>
        <begin position="394"/>
        <end position="539"/>
    </location>
</feature>
<dbReference type="OrthoDB" id="6124089at2759"/>
<dbReference type="PANTHER" id="PTHR34415:SF1">
    <property type="entry name" value="INTEGRASE CATALYTIC DOMAIN-CONTAINING PROTEIN"/>
    <property type="match status" value="1"/>
</dbReference>
<evidence type="ECO:0000259" key="1">
    <source>
        <dbReference type="Pfam" id="PF25273"/>
    </source>
</evidence>
<evidence type="ECO:0000313" key="2">
    <source>
        <dbReference type="EMBL" id="CAG2199250.1"/>
    </source>
</evidence>
<accession>A0A8S3QU22</accession>
<protein>
    <recommendedName>
        <fullName evidence="1">DUF7869 domain-containing protein</fullName>
    </recommendedName>
</protein>
<dbReference type="AlphaFoldDB" id="A0A8S3QU22"/>
<gene>
    <name evidence="2" type="ORF">MEDL_13959</name>
</gene>
<organism evidence="2 3">
    <name type="scientific">Mytilus edulis</name>
    <name type="common">Blue mussel</name>
    <dbReference type="NCBI Taxonomy" id="6550"/>
    <lineage>
        <taxon>Eukaryota</taxon>
        <taxon>Metazoa</taxon>
        <taxon>Spiralia</taxon>
        <taxon>Lophotrochozoa</taxon>
        <taxon>Mollusca</taxon>
        <taxon>Bivalvia</taxon>
        <taxon>Autobranchia</taxon>
        <taxon>Pteriomorphia</taxon>
        <taxon>Mytilida</taxon>
        <taxon>Mytiloidea</taxon>
        <taxon>Mytilidae</taxon>
        <taxon>Mytilinae</taxon>
        <taxon>Mytilus</taxon>
    </lineage>
</organism>
<sequence length="868" mass="99984">MDWFNNIGCEELENEAVAYFEQYIGSIPEVLASSNNELNVSDNSDSDIENDESDIENTCDTIQARPGNFIPLPEQAYDVSLSVCEFTKAERDIYLLSKLENLEITDSVFRGGKRERKRYRYSFQGVEICEFTWRNIYNIGRSEFKSLKQHLNANGVTPRSHGLSGRKSNHGHSFEVIENTIKFIKRYADEFGLPLPAAPRATDNTPPILLPCSESKKYVHSKYVSSCVNSEQQYVQLTVFKEVWNACVPHIQFMKPKTDLCKTCFQLREDISGSISEDAKLVTTQKLIDHIQSARTEREYYKLCTQRSRDELKLAESPIGKYNTPCSKNFENVHYTFDFSQYVNLPHSSQQVGALYFLTPRKVQIFGVCDENFPMQTNYLIDEQQTIGENGSRTHGPNAVLSMLHHYLHGNTYGEKACHFHADNSVGQNKNKTTLHYLLWRCAKGLHKTINLHFMIAGHTKCLCDACFGMLKFRKSDVNTVSQLVKIVDNSAKCNRSEVYNENDDDENSLKWYRWDNFFTKYFKPLRGIGKFHHFRFTRVVFARETLDQPEKRLVLLKESANLPELLTTLPEVIQPAGLTEERRRYLYNEVRPFVQFNFRDEFCPRASEELNGWNSCFDSCDTTNTNCASSSLATEEISKDKLSLKTAGREDRDTNEMDNYIITSDYQQLDKVKNRKTKTKPYDQLHVKHPVDSYQTDDHSNTLSSREEHNKYESIENKNDIVNDKVTLEYEVLDKTQQDKMTKAYDQLHYTHVIDTDSINNHSTTIIESGQKHKTSTNTTSLEYEELNNAEKDKSVNVYDQLNITNEGNFNANMSKTMISTAEHISNESIEAATAMDKHTVTLEYEQLDIAGKEEGINVYDQLHVTP</sequence>
<dbReference type="EMBL" id="CAJPWZ010000720">
    <property type="protein sequence ID" value="CAG2199250.1"/>
    <property type="molecule type" value="Genomic_DNA"/>
</dbReference>
<dbReference type="InterPro" id="IPR057191">
    <property type="entry name" value="DUF7869"/>
</dbReference>
<keyword evidence="3" id="KW-1185">Reference proteome</keyword>
<name>A0A8S3QU22_MYTED</name>
<dbReference type="Pfam" id="PF25273">
    <property type="entry name" value="DUF7869"/>
    <property type="match status" value="1"/>
</dbReference>
<comment type="caution">
    <text evidence="2">The sequence shown here is derived from an EMBL/GenBank/DDBJ whole genome shotgun (WGS) entry which is preliminary data.</text>
</comment>
<dbReference type="PANTHER" id="PTHR34415">
    <property type="entry name" value="INTEGRASE CATALYTIC DOMAIN-CONTAINING PROTEIN"/>
    <property type="match status" value="1"/>
</dbReference>
<proteinExistence type="predicted"/>
<reference evidence="2" key="1">
    <citation type="submission" date="2021-03" db="EMBL/GenBank/DDBJ databases">
        <authorList>
            <person name="Bekaert M."/>
        </authorList>
    </citation>
    <scope>NUCLEOTIDE SEQUENCE</scope>
</reference>
<dbReference type="Proteomes" id="UP000683360">
    <property type="component" value="Unassembled WGS sequence"/>
</dbReference>